<evidence type="ECO:0000256" key="2">
    <source>
        <dbReference type="SAM" id="Phobius"/>
    </source>
</evidence>
<dbReference type="PANTHER" id="PTHR44303">
    <property type="entry name" value="DNAJ HOMOLOG SUBFAMILY C MEMBER 16"/>
    <property type="match status" value="1"/>
</dbReference>
<evidence type="ECO:0000313" key="3">
    <source>
        <dbReference type="EMBL" id="KAJ8452317.1"/>
    </source>
</evidence>
<dbReference type="OrthoDB" id="767702at2759"/>
<dbReference type="EMBL" id="JAKOGI010000005">
    <property type="protein sequence ID" value="KAJ8452317.1"/>
    <property type="molecule type" value="Genomic_DNA"/>
</dbReference>
<keyword evidence="4" id="KW-1185">Reference proteome</keyword>
<gene>
    <name evidence="3" type="ORF">Cgig2_006122</name>
</gene>
<evidence type="ECO:0000313" key="4">
    <source>
        <dbReference type="Proteomes" id="UP001153076"/>
    </source>
</evidence>
<dbReference type="PANTHER" id="PTHR44303:SF2">
    <property type="entry name" value="DNAJ HOMOLOG SUBFAMILY C MEMBER 16"/>
    <property type="match status" value="1"/>
</dbReference>
<dbReference type="AlphaFoldDB" id="A0A9Q1KYY3"/>
<name>A0A9Q1KYY3_9CARY</name>
<feature type="region of interest" description="Disordered" evidence="1">
    <location>
        <begin position="75"/>
        <end position="94"/>
    </location>
</feature>
<reference evidence="3" key="1">
    <citation type="submission" date="2022-04" db="EMBL/GenBank/DDBJ databases">
        <title>Carnegiea gigantea Genome sequencing and assembly v2.</title>
        <authorList>
            <person name="Copetti D."/>
            <person name="Sanderson M.J."/>
            <person name="Burquez A."/>
            <person name="Wojciechowski M.F."/>
        </authorList>
    </citation>
    <scope>NUCLEOTIDE SEQUENCE</scope>
    <source>
        <strain evidence="3">SGP5-SGP5p</strain>
        <tissue evidence="3">Aerial part</tissue>
    </source>
</reference>
<keyword evidence="2" id="KW-1133">Transmembrane helix</keyword>
<feature type="transmembrane region" description="Helical" evidence="2">
    <location>
        <begin position="107"/>
        <end position="126"/>
    </location>
</feature>
<sequence>MSQPNYQRPPPLTIWVAHPFRPFAKRKSRSQAKNFSLFLSVSVSTQKGDGSEVRNCHLLSSLSFIFQRSTMASNPSSSEKLAGNSAGKPEKPPAKQPVSQVASILKAYWIPLTLFALFVLFQLVLLPNSFPPSHYDVLQISRKSSIEQVKEAYENFVSKWDSETELPTTNDFVKVIMPLTVLFFLLDLFLILYTTPKRVPGVAIRGPPEVCWTLDFCAGGGLECFPVTALGWPAVCQFR</sequence>
<feature type="transmembrane region" description="Helical" evidence="2">
    <location>
        <begin position="175"/>
        <end position="195"/>
    </location>
</feature>
<organism evidence="3 4">
    <name type="scientific">Carnegiea gigantea</name>
    <dbReference type="NCBI Taxonomy" id="171969"/>
    <lineage>
        <taxon>Eukaryota</taxon>
        <taxon>Viridiplantae</taxon>
        <taxon>Streptophyta</taxon>
        <taxon>Embryophyta</taxon>
        <taxon>Tracheophyta</taxon>
        <taxon>Spermatophyta</taxon>
        <taxon>Magnoliopsida</taxon>
        <taxon>eudicotyledons</taxon>
        <taxon>Gunneridae</taxon>
        <taxon>Pentapetalae</taxon>
        <taxon>Caryophyllales</taxon>
        <taxon>Cactineae</taxon>
        <taxon>Cactaceae</taxon>
        <taxon>Cactoideae</taxon>
        <taxon>Echinocereeae</taxon>
        <taxon>Carnegiea</taxon>
    </lineage>
</organism>
<keyword evidence="2" id="KW-0472">Membrane</keyword>
<dbReference type="Proteomes" id="UP001153076">
    <property type="component" value="Unassembled WGS sequence"/>
</dbReference>
<keyword evidence="2" id="KW-0812">Transmembrane</keyword>
<comment type="caution">
    <text evidence="3">The sequence shown here is derived from an EMBL/GenBank/DDBJ whole genome shotgun (WGS) entry which is preliminary data.</text>
</comment>
<accession>A0A9Q1KYY3</accession>
<dbReference type="InterPro" id="IPR052448">
    <property type="entry name" value="DnaJ_C16_autophagy_reg"/>
</dbReference>
<protein>
    <submittedName>
        <fullName evidence="3">Uncharacterized protein</fullName>
    </submittedName>
</protein>
<evidence type="ECO:0000256" key="1">
    <source>
        <dbReference type="SAM" id="MobiDB-lite"/>
    </source>
</evidence>
<proteinExistence type="predicted"/>